<sequence>MFVFSRHLDYLRGINISPR</sequence>
<organism evidence="1">
    <name type="scientific">Arundo donax</name>
    <name type="common">Giant reed</name>
    <name type="synonym">Donax arundinaceus</name>
    <dbReference type="NCBI Taxonomy" id="35708"/>
    <lineage>
        <taxon>Eukaryota</taxon>
        <taxon>Viridiplantae</taxon>
        <taxon>Streptophyta</taxon>
        <taxon>Embryophyta</taxon>
        <taxon>Tracheophyta</taxon>
        <taxon>Spermatophyta</taxon>
        <taxon>Magnoliopsida</taxon>
        <taxon>Liliopsida</taxon>
        <taxon>Poales</taxon>
        <taxon>Poaceae</taxon>
        <taxon>PACMAD clade</taxon>
        <taxon>Arundinoideae</taxon>
        <taxon>Arundineae</taxon>
        <taxon>Arundo</taxon>
    </lineage>
</organism>
<dbReference type="AlphaFoldDB" id="A0A0A8YDC5"/>
<name>A0A0A8YDC5_ARUDO</name>
<proteinExistence type="predicted"/>
<accession>A0A0A8YDC5</accession>
<reference evidence="1" key="2">
    <citation type="journal article" date="2015" name="Data Brief">
        <title>Shoot transcriptome of the giant reed, Arundo donax.</title>
        <authorList>
            <person name="Barrero R.A."/>
            <person name="Guerrero F.D."/>
            <person name="Moolhuijzen P."/>
            <person name="Goolsby J.A."/>
            <person name="Tidwell J."/>
            <person name="Bellgard S.E."/>
            <person name="Bellgard M.I."/>
        </authorList>
    </citation>
    <scope>NUCLEOTIDE SEQUENCE</scope>
    <source>
        <tissue evidence="1">Shoot tissue taken approximately 20 cm above the soil surface</tissue>
    </source>
</reference>
<evidence type="ECO:0000313" key="1">
    <source>
        <dbReference type="EMBL" id="JAD23884.1"/>
    </source>
</evidence>
<protein>
    <submittedName>
        <fullName evidence="1">Uncharacterized protein</fullName>
    </submittedName>
</protein>
<reference evidence="1" key="1">
    <citation type="submission" date="2014-09" db="EMBL/GenBank/DDBJ databases">
        <authorList>
            <person name="Magalhaes I.L.F."/>
            <person name="Oliveira U."/>
            <person name="Santos F.R."/>
            <person name="Vidigal T.H.D.A."/>
            <person name="Brescovit A.D."/>
            <person name="Santos A.J."/>
        </authorList>
    </citation>
    <scope>NUCLEOTIDE SEQUENCE</scope>
    <source>
        <tissue evidence="1">Shoot tissue taken approximately 20 cm above the soil surface</tissue>
    </source>
</reference>
<dbReference type="EMBL" id="GBRH01274011">
    <property type="protein sequence ID" value="JAD23884.1"/>
    <property type="molecule type" value="Transcribed_RNA"/>
</dbReference>